<dbReference type="GO" id="GO:0030866">
    <property type="term" value="P:cortical actin cytoskeleton organization"/>
    <property type="evidence" value="ECO:0007669"/>
    <property type="project" value="TreeGrafter"/>
</dbReference>
<dbReference type="Proteomes" id="UP000186817">
    <property type="component" value="Unassembled WGS sequence"/>
</dbReference>
<dbReference type="GO" id="GO:0005737">
    <property type="term" value="C:cytoplasm"/>
    <property type="evidence" value="ECO:0007669"/>
    <property type="project" value="TreeGrafter"/>
</dbReference>
<dbReference type="AlphaFoldDB" id="A0A1Q9C6A9"/>
<comment type="caution">
    <text evidence="2">The sequence shown here is derived from an EMBL/GenBank/DDBJ whole genome shotgun (WGS) entry which is preliminary data.</text>
</comment>
<dbReference type="PANTHER" id="PTHR45920">
    <property type="entry name" value="FORMIN HOMOLOGY 2 DOMAIN CONTAINING, ISOFORM I"/>
    <property type="match status" value="1"/>
</dbReference>
<protein>
    <submittedName>
        <fullName evidence="2">Formin-G</fullName>
    </submittedName>
</protein>
<dbReference type="Gene3D" id="1.20.58.2220">
    <property type="entry name" value="Formin, FH2 domain"/>
    <property type="match status" value="1"/>
</dbReference>
<proteinExistence type="predicted"/>
<dbReference type="SUPFAM" id="SSF101447">
    <property type="entry name" value="Formin homology 2 domain (FH2 domain)"/>
    <property type="match status" value="1"/>
</dbReference>
<feature type="domain" description="FH2" evidence="1">
    <location>
        <begin position="393"/>
        <end position="695"/>
    </location>
</feature>
<name>A0A1Q9C6A9_SYMMI</name>
<dbReference type="InterPro" id="IPR042201">
    <property type="entry name" value="FH2_Formin_sf"/>
</dbReference>
<dbReference type="OrthoDB" id="1668162at2759"/>
<dbReference type="InterPro" id="IPR015425">
    <property type="entry name" value="FH2_Formin"/>
</dbReference>
<evidence type="ECO:0000313" key="3">
    <source>
        <dbReference type="Proteomes" id="UP000186817"/>
    </source>
</evidence>
<gene>
    <name evidence="2" type="primary">forG</name>
    <name evidence="2" type="ORF">AK812_SmicGene41394</name>
</gene>
<reference evidence="2 3" key="1">
    <citation type="submission" date="2016-02" db="EMBL/GenBank/DDBJ databases">
        <title>Genome analysis of coral dinoflagellate symbionts highlights evolutionary adaptations to a symbiotic lifestyle.</title>
        <authorList>
            <person name="Aranda M."/>
            <person name="Li Y."/>
            <person name="Liew Y.J."/>
            <person name="Baumgarten S."/>
            <person name="Simakov O."/>
            <person name="Wilson M."/>
            <person name="Piel J."/>
            <person name="Ashoor H."/>
            <person name="Bougouffa S."/>
            <person name="Bajic V.B."/>
            <person name="Ryu T."/>
            <person name="Ravasi T."/>
            <person name="Bayer T."/>
            <person name="Micklem G."/>
            <person name="Kim H."/>
            <person name="Bhak J."/>
            <person name="Lajeunesse T.C."/>
            <person name="Voolstra C.R."/>
        </authorList>
    </citation>
    <scope>NUCLEOTIDE SEQUENCE [LARGE SCALE GENOMIC DNA]</scope>
    <source>
        <strain evidence="2 3">CCMP2467</strain>
    </source>
</reference>
<dbReference type="GO" id="GO:0005856">
    <property type="term" value="C:cytoskeleton"/>
    <property type="evidence" value="ECO:0007669"/>
    <property type="project" value="TreeGrafter"/>
</dbReference>
<evidence type="ECO:0000313" key="2">
    <source>
        <dbReference type="EMBL" id="OLP78425.1"/>
    </source>
</evidence>
<sequence length="695" mass="77225">MTRLLRLDGLDALEMREVQDAKLPHGLASCEAVFLAAYRSNLLEKHVKIEAKMLGNYFDGLETFWQTLRLVAGAAAMGCKPLAAALQELSNEAVPKLESIMDDGLVGLVSQLRSVTEKIKNQVAACLPKITANCEQFLMEVFAGMLDEADILKEEIPDPAKLAWGKLHDAFFANNPCKVAYGGGTLTASDVCLCLSYLEDLKQYVSGTREQAVGQNNLEKAVAKIIAAKRIATEVSHQKFVDRSDIVTKMWAHVLTSMEEQILLGLQQMLADFNKEVDKVVEILETKGDGDGILYKVWTYNKTAPAIREGMDNKHEYALMSADKQADVFYKSAKVLLDARKKFDAFLGEVLAKTTAADMTLQKVQAFKNSLTMEVLEKVKATLADLIASSVMGKQNKEAAITCKNGCVKAGLRPCKFVAKAVMELLPPAEVWEFAARRFEQGGSFFDMDELEDNFAEARKRRRVLDEKRRRQLWFMLALMPERAQLLEAVAKMDDEQLTPEKVELLQMNLPLPVDLQLIESSLKAEPLAEGELWDAPEEFVLALSSIPLYSLRVRVWGFLNSIDWARARILSAHEELTDAARKLKESPKVEQLLALVLFVGNYLNGGTSRGRADGFDLEALPKLAKLRGKGQGTLLDFVVSQAETKLPGLLEGLFAPAGESEVVHRARAHRVQDLLEELKTLIGLTERFISYVEG</sequence>
<dbReference type="GO" id="GO:0051015">
    <property type="term" value="F:actin filament binding"/>
    <property type="evidence" value="ECO:0007669"/>
    <property type="project" value="TreeGrafter"/>
</dbReference>
<organism evidence="2 3">
    <name type="scientific">Symbiodinium microadriaticum</name>
    <name type="common">Dinoflagellate</name>
    <name type="synonym">Zooxanthella microadriatica</name>
    <dbReference type="NCBI Taxonomy" id="2951"/>
    <lineage>
        <taxon>Eukaryota</taxon>
        <taxon>Sar</taxon>
        <taxon>Alveolata</taxon>
        <taxon>Dinophyceae</taxon>
        <taxon>Suessiales</taxon>
        <taxon>Symbiodiniaceae</taxon>
        <taxon>Symbiodinium</taxon>
    </lineage>
</organism>
<dbReference type="Pfam" id="PF02181">
    <property type="entry name" value="FH2"/>
    <property type="match status" value="1"/>
</dbReference>
<accession>A0A1Q9C6A9</accession>
<keyword evidence="3" id="KW-1185">Reference proteome</keyword>
<evidence type="ECO:0000259" key="1">
    <source>
        <dbReference type="PROSITE" id="PS51444"/>
    </source>
</evidence>
<dbReference type="PROSITE" id="PS51444">
    <property type="entry name" value="FH2"/>
    <property type="match status" value="1"/>
</dbReference>
<dbReference type="PANTHER" id="PTHR45920:SF7">
    <property type="entry name" value="FORMIN-G"/>
    <property type="match status" value="1"/>
</dbReference>
<dbReference type="EMBL" id="LSRX01001613">
    <property type="protein sequence ID" value="OLP78425.1"/>
    <property type="molecule type" value="Genomic_DNA"/>
</dbReference>